<protein>
    <submittedName>
        <fullName evidence="1">Uncharacterized protein</fullName>
    </submittedName>
</protein>
<sequence>MDQADIDKMYAESETISALKLVVDSPFATSAVFTVAYLTSGFSWTPSYSLLIRPDQPSESASNAHLVATARLSHSLSSSVSAELIQLVGGKVETISPSMARGGYAMKNMAMSSMAMDSAESVGMGGATHEATSDLHVYSYARPDHDPISLLPSQERRVPFIPATDVAVSKLYTQTFSAGYQSDSLNVHPRRAFKWDNVDAHKEVAGPSLIPGTVHVYSQKDETLLFLGSTTMPSTASAAEAVLHLGEGSDITCSKTVTEYSGDSSRRTDEIVHIVCTVPPPATMGGMELGTSLDEELRVEIAPSYGTLESYKVKEGMTPTKVGNQLSWTVDLGRASTLHLESLGMEAGLEALLQPVVVLDTTVRMVINRPRY</sequence>
<dbReference type="PANTHER" id="PTHR38075:SF1">
    <property type="entry name" value="DUF4139 DOMAIN-CONTAINING PROTEIN"/>
    <property type="match status" value="1"/>
</dbReference>
<organism evidence="1 2">
    <name type="scientific">Kipferlia bialata</name>
    <dbReference type="NCBI Taxonomy" id="797122"/>
    <lineage>
        <taxon>Eukaryota</taxon>
        <taxon>Metamonada</taxon>
        <taxon>Carpediemonas-like organisms</taxon>
        <taxon>Kipferlia</taxon>
    </lineage>
</organism>
<dbReference type="PANTHER" id="PTHR38075">
    <property type="entry name" value="DUF4139 DOMAIN-CONTAINING PROTEIN"/>
    <property type="match status" value="1"/>
</dbReference>
<dbReference type="Proteomes" id="UP000265618">
    <property type="component" value="Unassembled WGS sequence"/>
</dbReference>
<proteinExistence type="predicted"/>
<name>A0A9K3CZD7_9EUKA</name>
<accession>A0A9K3CZD7</accession>
<keyword evidence="2" id="KW-1185">Reference proteome</keyword>
<comment type="caution">
    <text evidence="1">The sequence shown here is derived from an EMBL/GenBank/DDBJ whole genome shotgun (WGS) entry which is preliminary data.</text>
</comment>
<evidence type="ECO:0000313" key="1">
    <source>
        <dbReference type="EMBL" id="GIQ84745.1"/>
    </source>
</evidence>
<reference evidence="1 2" key="1">
    <citation type="journal article" date="2018" name="PLoS ONE">
        <title>The draft genome of Kipferlia bialata reveals reductive genome evolution in fornicate parasites.</title>
        <authorList>
            <person name="Tanifuji G."/>
            <person name="Takabayashi S."/>
            <person name="Kume K."/>
            <person name="Takagi M."/>
            <person name="Nakayama T."/>
            <person name="Kamikawa R."/>
            <person name="Inagaki Y."/>
            <person name="Hashimoto T."/>
        </authorList>
    </citation>
    <scope>NUCLEOTIDE SEQUENCE [LARGE SCALE GENOMIC DNA]</scope>
    <source>
        <strain evidence="1">NY0173</strain>
    </source>
</reference>
<dbReference type="AlphaFoldDB" id="A0A9K3CZD7"/>
<gene>
    <name evidence="1" type="ORF">KIPB_006296</name>
</gene>
<dbReference type="EMBL" id="BDIP01001603">
    <property type="protein sequence ID" value="GIQ84745.1"/>
    <property type="molecule type" value="Genomic_DNA"/>
</dbReference>
<evidence type="ECO:0000313" key="2">
    <source>
        <dbReference type="Proteomes" id="UP000265618"/>
    </source>
</evidence>